<dbReference type="Pfam" id="PF00238">
    <property type="entry name" value="Ribosomal_L14"/>
    <property type="match status" value="1"/>
</dbReference>
<dbReference type="InterPro" id="IPR000218">
    <property type="entry name" value="Ribosomal_uL14"/>
</dbReference>
<evidence type="ECO:0000256" key="2">
    <source>
        <dbReference type="ARBA" id="ARBA00022980"/>
    </source>
</evidence>
<sequence length="123" mass="13562">MISVGTFCEVCDNSGVKIAQCIKIPGHLNRAIVGQMIVVAIQKGRLKKEKDSAIKGKGVYQAIIVQTKKAKSRLDGSHLKWDNNALVLLQKGLPIGSRILKGVGHELRKKRYTRFISLAPRIC</sequence>
<name>A0A0B5H873_KLEFL</name>
<dbReference type="SUPFAM" id="SSF50193">
    <property type="entry name" value="Ribosomal protein L14"/>
    <property type="match status" value="1"/>
</dbReference>
<proteinExistence type="inferred from homology"/>
<dbReference type="GO" id="GO:0003735">
    <property type="term" value="F:structural constituent of ribosome"/>
    <property type="evidence" value="ECO:0007669"/>
    <property type="project" value="InterPro"/>
</dbReference>
<organism evidence="5">
    <name type="scientific">Klebsormidium flaccidum</name>
    <name type="common">Filamentous green alga</name>
    <name type="synonym">Ulothrix flaccida</name>
    <dbReference type="NCBI Taxonomy" id="3175"/>
    <lineage>
        <taxon>Eukaryota</taxon>
        <taxon>Viridiplantae</taxon>
        <taxon>Streptophyta</taxon>
        <taxon>Klebsormidiophyceae</taxon>
        <taxon>Klebsormidiales</taxon>
        <taxon>Klebsormidiaceae</taxon>
        <taxon>Klebsormidium</taxon>
    </lineage>
</organism>
<keyword evidence="3 4" id="KW-0687">Ribonucleoprotein</keyword>
<dbReference type="OMA" id="CENTSNH"/>
<gene>
    <name evidence="5" type="primary">rpl14</name>
</gene>
<evidence type="ECO:0000256" key="3">
    <source>
        <dbReference type="ARBA" id="ARBA00023274"/>
    </source>
</evidence>
<dbReference type="PANTHER" id="PTHR11761:SF3">
    <property type="entry name" value="LARGE RIBOSOMAL SUBUNIT PROTEIN UL14M"/>
    <property type="match status" value="1"/>
</dbReference>
<protein>
    <submittedName>
        <fullName evidence="5">Ribosomal protein L14</fullName>
    </submittedName>
</protein>
<dbReference type="InterPro" id="IPR036853">
    <property type="entry name" value="Ribosomal_uL14_sf"/>
</dbReference>
<dbReference type="AlphaFoldDB" id="A0A0B5H873"/>
<dbReference type="PANTHER" id="PTHR11761">
    <property type="entry name" value="50S/60S RIBOSOMAL PROTEIN L14/L23"/>
    <property type="match status" value="1"/>
</dbReference>
<geneLocation type="mitochondrion" evidence="5"/>
<evidence type="ECO:0000313" key="5">
    <source>
        <dbReference type="EMBL" id="AJF36735.1"/>
    </source>
</evidence>
<reference evidence="5" key="1">
    <citation type="journal article" date="2014" name="Nucleic Acids Res.">
        <title>Widespread occurrence of organelle genome-encoded 5S rRNAs including permuted molecules.</title>
        <authorList>
            <person name="Valach M."/>
            <person name="Burger G."/>
            <person name="Gray M.W."/>
            <person name="Lang B.F."/>
        </authorList>
    </citation>
    <scope>NUCLEOTIDE SEQUENCE</scope>
    <source>
        <strain evidence="5">NIES-2285</strain>
    </source>
</reference>
<dbReference type="HAMAP" id="MF_01367">
    <property type="entry name" value="Ribosomal_uL14"/>
    <property type="match status" value="1"/>
</dbReference>
<dbReference type="SMART" id="SM01374">
    <property type="entry name" value="Ribosomal_L14"/>
    <property type="match status" value="1"/>
</dbReference>
<dbReference type="GO" id="GO:0005762">
    <property type="term" value="C:mitochondrial large ribosomal subunit"/>
    <property type="evidence" value="ECO:0007669"/>
    <property type="project" value="TreeGrafter"/>
</dbReference>
<evidence type="ECO:0000256" key="4">
    <source>
        <dbReference type="RuleBase" id="RU003949"/>
    </source>
</evidence>
<comment type="similarity">
    <text evidence="1 4">Belongs to the universal ribosomal protein uL14 family.</text>
</comment>
<dbReference type="CDD" id="cd00337">
    <property type="entry name" value="Ribosomal_uL14"/>
    <property type="match status" value="1"/>
</dbReference>
<dbReference type="EMBL" id="KP165386">
    <property type="protein sequence ID" value="AJF36735.1"/>
    <property type="molecule type" value="Genomic_DNA"/>
</dbReference>
<dbReference type="GO" id="GO:0006412">
    <property type="term" value="P:translation"/>
    <property type="evidence" value="ECO:0007669"/>
    <property type="project" value="InterPro"/>
</dbReference>
<dbReference type="GO" id="GO:0070180">
    <property type="term" value="F:large ribosomal subunit rRNA binding"/>
    <property type="evidence" value="ECO:0007669"/>
    <property type="project" value="TreeGrafter"/>
</dbReference>
<keyword evidence="5" id="KW-0496">Mitochondrion</keyword>
<dbReference type="Gene3D" id="2.40.150.20">
    <property type="entry name" value="Ribosomal protein L14"/>
    <property type="match status" value="1"/>
</dbReference>
<keyword evidence="2 4" id="KW-0689">Ribosomal protein</keyword>
<evidence type="ECO:0000256" key="1">
    <source>
        <dbReference type="ARBA" id="ARBA00010745"/>
    </source>
</evidence>
<accession>A0A0B5H873</accession>